<keyword evidence="3" id="KW-1185">Reference proteome</keyword>
<feature type="transmembrane region" description="Helical" evidence="1">
    <location>
        <begin position="176"/>
        <end position="192"/>
    </location>
</feature>
<sequence>MTLTFLGRWAFRLSCVIVALFTLRLLALPADMVMPVLTYYLPVLPVTIWLHVIFGPIALFLAPFQLSNGLRARRPALHRVMGYGYALSILIAGGSSLVLLLEFAGSWFALSGFAALGTLWIAFTALGIRAAMGRDFGRHRRWMLRSVALTFGAVTLRIMMPPLMAAGMSAVETYDVTAWGCWLPSLLLLEWWQNRRPARVALA</sequence>
<protein>
    <recommendedName>
        <fullName evidence="4">DUF2306 domain-containing protein</fullName>
    </recommendedName>
</protein>
<dbReference type="AlphaFoldDB" id="A0A918TV68"/>
<evidence type="ECO:0008006" key="4">
    <source>
        <dbReference type="Google" id="ProtNLM"/>
    </source>
</evidence>
<keyword evidence="1" id="KW-0472">Membrane</keyword>
<organism evidence="2 3">
    <name type="scientific">Neogemmobacter tilapiae</name>
    <dbReference type="NCBI Taxonomy" id="875041"/>
    <lineage>
        <taxon>Bacteria</taxon>
        <taxon>Pseudomonadati</taxon>
        <taxon>Pseudomonadota</taxon>
        <taxon>Alphaproteobacteria</taxon>
        <taxon>Rhodobacterales</taxon>
        <taxon>Paracoccaceae</taxon>
        <taxon>Neogemmobacter</taxon>
    </lineage>
</organism>
<feature type="transmembrane region" description="Helical" evidence="1">
    <location>
        <begin position="37"/>
        <end position="62"/>
    </location>
</feature>
<reference evidence="2" key="1">
    <citation type="journal article" date="2014" name="Int. J. Syst. Evol. Microbiol.">
        <title>Complete genome sequence of Corynebacterium casei LMG S-19264T (=DSM 44701T), isolated from a smear-ripened cheese.</title>
        <authorList>
            <consortium name="US DOE Joint Genome Institute (JGI-PGF)"/>
            <person name="Walter F."/>
            <person name="Albersmeier A."/>
            <person name="Kalinowski J."/>
            <person name="Ruckert C."/>
        </authorList>
    </citation>
    <scope>NUCLEOTIDE SEQUENCE</scope>
    <source>
        <strain evidence="2">KCTC 23310</strain>
    </source>
</reference>
<accession>A0A918TV68</accession>
<comment type="caution">
    <text evidence="2">The sequence shown here is derived from an EMBL/GenBank/DDBJ whole genome shotgun (WGS) entry which is preliminary data.</text>
</comment>
<reference evidence="2" key="2">
    <citation type="submission" date="2020-09" db="EMBL/GenBank/DDBJ databases">
        <authorList>
            <person name="Sun Q."/>
            <person name="Kim S."/>
        </authorList>
    </citation>
    <scope>NUCLEOTIDE SEQUENCE</scope>
    <source>
        <strain evidence="2">KCTC 23310</strain>
    </source>
</reference>
<keyword evidence="1" id="KW-0812">Transmembrane</keyword>
<feature type="transmembrane region" description="Helical" evidence="1">
    <location>
        <begin position="142"/>
        <end position="164"/>
    </location>
</feature>
<keyword evidence="1" id="KW-1133">Transmembrane helix</keyword>
<dbReference type="InterPro" id="IPR018750">
    <property type="entry name" value="DUF2306_membrane"/>
</dbReference>
<dbReference type="Proteomes" id="UP000638981">
    <property type="component" value="Unassembled WGS sequence"/>
</dbReference>
<gene>
    <name evidence="2" type="ORF">GCM10007315_26980</name>
</gene>
<dbReference type="EMBL" id="BMYJ01000008">
    <property type="protein sequence ID" value="GHC61535.1"/>
    <property type="molecule type" value="Genomic_DNA"/>
</dbReference>
<feature type="transmembrane region" description="Helical" evidence="1">
    <location>
        <begin position="83"/>
        <end position="101"/>
    </location>
</feature>
<dbReference type="Pfam" id="PF10067">
    <property type="entry name" value="DUF2306"/>
    <property type="match status" value="1"/>
</dbReference>
<evidence type="ECO:0000313" key="2">
    <source>
        <dbReference type="EMBL" id="GHC61535.1"/>
    </source>
</evidence>
<evidence type="ECO:0000313" key="3">
    <source>
        <dbReference type="Proteomes" id="UP000638981"/>
    </source>
</evidence>
<name>A0A918TV68_9RHOB</name>
<feature type="transmembrane region" description="Helical" evidence="1">
    <location>
        <begin position="107"/>
        <end position="130"/>
    </location>
</feature>
<proteinExistence type="predicted"/>
<evidence type="ECO:0000256" key="1">
    <source>
        <dbReference type="SAM" id="Phobius"/>
    </source>
</evidence>
<dbReference type="RefSeq" id="WP_189412214.1">
    <property type="nucleotide sequence ID" value="NZ_BMYJ01000008.1"/>
</dbReference>